<reference evidence="1 2" key="1">
    <citation type="submission" date="2016-08" db="EMBL/GenBank/DDBJ databases">
        <authorList>
            <person name="Seilhamer J.J."/>
        </authorList>
    </citation>
    <scope>NUCLEOTIDE SEQUENCE [LARGE SCALE GENOMIC DNA]</scope>
    <source>
        <strain evidence="1 2">DX4</strain>
    </source>
</reference>
<gene>
    <name evidence="1" type="ORF">BFS30_08650</name>
</gene>
<protein>
    <submittedName>
        <fullName evidence="1">Uncharacterized protein</fullName>
    </submittedName>
</protein>
<dbReference type="AlphaFoldDB" id="A0A1D7QEX3"/>
<evidence type="ECO:0000313" key="2">
    <source>
        <dbReference type="Proteomes" id="UP000094313"/>
    </source>
</evidence>
<dbReference type="OrthoDB" id="762066at2"/>
<dbReference type="EMBL" id="CP017141">
    <property type="protein sequence ID" value="AOM77222.1"/>
    <property type="molecule type" value="Genomic_DNA"/>
</dbReference>
<name>A0A1D7QEX3_9SPHI</name>
<dbReference type="Proteomes" id="UP000094313">
    <property type="component" value="Chromosome"/>
</dbReference>
<organism evidence="1 2">
    <name type="scientific">Pedobacter steynii</name>
    <dbReference type="NCBI Taxonomy" id="430522"/>
    <lineage>
        <taxon>Bacteria</taxon>
        <taxon>Pseudomonadati</taxon>
        <taxon>Bacteroidota</taxon>
        <taxon>Sphingobacteriia</taxon>
        <taxon>Sphingobacteriales</taxon>
        <taxon>Sphingobacteriaceae</taxon>
        <taxon>Pedobacter</taxon>
    </lineage>
</organism>
<dbReference type="RefSeq" id="WP_069378913.1">
    <property type="nucleotide sequence ID" value="NZ_CP017141.1"/>
</dbReference>
<sequence>MSKQLFDQISETLRRAELANQHYRTDSLKWNLDTHKAQHQHLRALLQEIYEVLLPMTIVSMMKSIALPGISDLELHEVQHPQLKTLHKAYGVTPTLYHLQEHRQLWLQQIGKEEQPELVHYINDARRYVLQFENLLGDLEEAVIV</sequence>
<dbReference type="KEGG" id="psty:BFS30_08650"/>
<keyword evidence="2" id="KW-1185">Reference proteome</keyword>
<accession>A0A1D7QEX3</accession>
<evidence type="ECO:0000313" key="1">
    <source>
        <dbReference type="EMBL" id="AOM77222.1"/>
    </source>
</evidence>
<proteinExistence type="predicted"/>